<evidence type="ECO:0000256" key="1">
    <source>
        <dbReference type="SAM" id="MobiDB-lite"/>
    </source>
</evidence>
<dbReference type="EMBL" id="JANPWB010000011">
    <property type="protein sequence ID" value="KAJ1126205.1"/>
    <property type="molecule type" value="Genomic_DNA"/>
</dbReference>
<feature type="region of interest" description="Disordered" evidence="1">
    <location>
        <begin position="125"/>
        <end position="174"/>
    </location>
</feature>
<protein>
    <submittedName>
        <fullName evidence="2">Uncharacterized protein</fullName>
    </submittedName>
</protein>
<evidence type="ECO:0000313" key="3">
    <source>
        <dbReference type="Proteomes" id="UP001066276"/>
    </source>
</evidence>
<feature type="region of interest" description="Disordered" evidence="1">
    <location>
        <begin position="18"/>
        <end position="37"/>
    </location>
</feature>
<sequence length="174" mass="19226">MRTNPWQLETQTRWRRTAVQSSNPIEGEDAQRPATVGEERGPFRVICEAGRDDLIQPGVLSHAWVGFERPRRTAVGGVAAAVLACSPPQQRLVKNTNARFLGEHKGKLRKESTLTESDGFKLLPSRAVEEAHGRASTSNVSGVKPPKERRASEDHVEERDSKVQKVMAAPPTEL</sequence>
<gene>
    <name evidence="2" type="ORF">NDU88_004613</name>
</gene>
<accession>A0AAV7PGK5</accession>
<comment type="caution">
    <text evidence="2">The sequence shown here is derived from an EMBL/GenBank/DDBJ whole genome shotgun (WGS) entry which is preliminary data.</text>
</comment>
<evidence type="ECO:0000313" key="2">
    <source>
        <dbReference type="EMBL" id="KAJ1126205.1"/>
    </source>
</evidence>
<keyword evidence="3" id="KW-1185">Reference proteome</keyword>
<name>A0AAV7PGK5_PLEWA</name>
<reference evidence="2" key="1">
    <citation type="journal article" date="2022" name="bioRxiv">
        <title>Sequencing and chromosome-scale assembly of the giantPleurodeles waltlgenome.</title>
        <authorList>
            <person name="Brown T."/>
            <person name="Elewa A."/>
            <person name="Iarovenko S."/>
            <person name="Subramanian E."/>
            <person name="Araus A.J."/>
            <person name="Petzold A."/>
            <person name="Susuki M."/>
            <person name="Suzuki K.-i.T."/>
            <person name="Hayashi T."/>
            <person name="Toyoda A."/>
            <person name="Oliveira C."/>
            <person name="Osipova E."/>
            <person name="Leigh N.D."/>
            <person name="Simon A."/>
            <person name="Yun M.H."/>
        </authorList>
    </citation>
    <scope>NUCLEOTIDE SEQUENCE</scope>
    <source>
        <strain evidence="2">20211129_DDA</strain>
        <tissue evidence="2">Liver</tissue>
    </source>
</reference>
<organism evidence="2 3">
    <name type="scientific">Pleurodeles waltl</name>
    <name type="common">Iberian ribbed newt</name>
    <dbReference type="NCBI Taxonomy" id="8319"/>
    <lineage>
        <taxon>Eukaryota</taxon>
        <taxon>Metazoa</taxon>
        <taxon>Chordata</taxon>
        <taxon>Craniata</taxon>
        <taxon>Vertebrata</taxon>
        <taxon>Euteleostomi</taxon>
        <taxon>Amphibia</taxon>
        <taxon>Batrachia</taxon>
        <taxon>Caudata</taxon>
        <taxon>Salamandroidea</taxon>
        <taxon>Salamandridae</taxon>
        <taxon>Pleurodelinae</taxon>
        <taxon>Pleurodeles</taxon>
    </lineage>
</organism>
<feature type="compositionally biased region" description="Basic and acidic residues" evidence="1">
    <location>
        <begin position="145"/>
        <end position="163"/>
    </location>
</feature>
<proteinExistence type="predicted"/>
<dbReference type="AlphaFoldDB" id="A0AAV7PGK5"/>
<dbReference type="Proteomes" id="UP001066276">
    <property type="component" value="Chromosome 7"/>
</dbReference>